<feature type="signal peptide" evidence="1">
    <location>
        <begin position="1"/>
        <end position="24"/>
    </location>
</feature>
<keyword evidence="3" id="KW-1185">Reference proteome</keyword>
<reference evidence="2" key="1">
    <citation type="journal article" date="2021" name="New Phytol.">
        <title>Evolutionary innovations through gain and loss of genes in the ectomycorrhizal Boletales.</title>
        <authorList>
            <person name="Wu G."/>
            <person name="Miyauchi S."/>
            <person name="Morin E."/>
            <person name="Kuo A."/>
            <person name="Drula E."/>
            <person name="Varga T."/>
            <person name="Kohler A."/>
            <person name="Feng B."/>
            <person name="Cao Y."/>
            <person name="Lipzen A."/>
            <person name="Daum C."/>
            <person name="Hundley H."/>
            <person name="Pangilinan J."/>
            <person name="Johnson J."/>
            <person name="Barry K."/>
            <person name="LaButti K."/>
            <person name="Ng V."/>
            <person name="Ahrendt S."/>
            <person name="Min B."/>
            <person name="Choi I.G."/>
            <person name="Park H."/>
            <person name="Plett J.M."/>
            <person name="Magnuson J."/>
            <person name="Spatafora J.W."/>
            <person name="Nagy L.G."/>
            <person name="Henrissat B."/>
            <person name="Grigoriev I.V."/>
            <person name="Yang Z.L."/>
            <person name="Xu J."/>
            <person name="Martin F.M."/>
        </authorList>
    </citation>
    <scope>NUCLEOTIDE SEQUENCE</scope>
    <source>
        <strain evidence="2">KKN 215</strain>
    </source>
</reference>
<name>A0A8K0UNZ8_9AGAR</name>
<dbReference type="EMBL" id="JAEVFJ010000019">
    <property type="protein sequence ID" value="KAH8099655.1"/>
    <property type="molecule type" value="Genomic_DNA"/>
</dbReference>
<dbReference type="AlphaFoldDB" id="A0A8K0UNZ8"/>
<dbReference type="OrthoDB" id="2317741at2759"/>
<sequence length="137" mass="14881">MKFINAITTLFFAPLLLAASTVGAVPMEKKDTLSTQDVFVPRIIEPTASTVWSSGEVRNITWDTSNAPAQITNRFGLVLLRFSGIASPFILAKGFDILDGTVAVTVPWVQTRPDYSIVLLGDSGNVSPNFEIIEVDH</sequence>
<proteinExistence type="predicted"/>
<protein>
    <submittedName>
        <fullName evidence="2">Uncharacterized protein</fullName>
    </submittedName>
</protein>
<accession>A0A8K0UNZ8</accession>
<evidence type="ECO:0000256" key="1">
    <source>
        <dbReference type="SAM" id="SignalP"/>
    </source>
</evidence>
<evidence type="ECO:0000313" key="2">
    <source>
        <dbReference type="EMBL" id="KAH8099655.1"/>
    </source>
</evidence>
<feature type="chain" id="PRO_5035446688" evidence="1">
    <location>
        <begin position="25"/>
        <end position="137"/>
    </location>
</feature>
<gene>
    <name evidence="2" type="ORF">BXZ70DRAFT_942751</name>
</gene>
<dbReference type="Proteomes" id="UP000813824">
    <property type="component" value="Unassembled WGS sequence"/>
</dbReference>
<keyword evidence="1" id="KW-0732">Signal</keyword>
<evidence type="ECO:0000313" key="3">
    <source>
        <dbReference type="Proteomes" id="UP000813824"/>
    </source>
</evidence>
<comment type="caution">
    <text evidence="2">The sequence shown here is derived from an EMBL/GenBank/DDBJ whole genome shotgun (WGS) entry which is preliminary data.</text>
</comment>
<organism evidence="2 3">
    <name type="scientific">Cristinia sonorae</name>
    <dbReference type="NCBI Taxonomy" id="1940300"/>
    <lineage>
        <taxon>Eukaryota</taxon>
        <taxon>Fungi</taxon>
        <taxon>Dikarya</taxon>
        <taxon>Basidiomycota</taxon>
        <taxon>Agaricomycotina</taxon>
        <taxon>Agaricomycetes</taxon>
        <taxon>Agaricomycetidae</taxon>
        <taxon>Agaricales</taxon>
        <taxon>Pleurotineae</taxon>
        <taxon>Stephanosporaceae</taxon>
        <taxon>Cristinia</taxon>
    </lineage>
</organism>